<dbReference type="AlphaFoldDB" id="A0A1W2CGD2"/>
<dbReference type="PANTHER" id="PTHR47756:SF2">
    <property type="entry name" value="BLL6612 PROTEIN"/>
    <property type="match status" value="1"/>
</dbReference>
<feature type="domain" description="DUF6596" evidence="1">
    <location>
        <begin position="77"/>
        <end position="169"/>
    </location>
</feature>
<dbReference type="SUPFAM" id="SSF88659">
    <property type="entry name" value="Sigma3 and sigma4 domains of RNA polymerase sigma factors"/>
    <property type="match status" value="1"/>
</dbReference>
<gene>
    <name evidence="2" type="ORF">SAMN05661093_02007</name>
</gene>
<dbReference type="Proteomes" id="UP000192674">
    <property type="component" value="Unassembled WGS sequence"/>
</dbReference>
<organism evidence="2 3">
    <name type="scientific">Kibdelosporangium aridum</name>
    <dbReference type="NCBI Taxonomy" id="2030"/>
    <lineage>
        <taxon>Bacteria</taxon>
        <taxon>Bacillati</taxon>
        <taxon>Actinomycetota</taxon>
        <taxon>Actinomycetes</taxon>
        <taxon>Pseudonocardiales</taxon>
        <taxon>Pseudonocardiaceae</taxon>
        <taxon>Kibdelosporangium</taxon>
    </lineage>
</organism>
<name>A0A1W2CGD2_KIBAR</name>
<dbReference type="PANTHER" id="PTHR47756">
    <property type="entry name" value="BLL6612 PROTEIN-RELATED"/>
    <property type="match status" value="1"/>
</dbReference>
<sequence>MTYVQLPPEDQLRLMYTCCHPALSLEAQIALTLHTLAGLSTAEIARAFLVDKQDMAERLAVARRTAKDDREFSEHDRTPAVLTVLYLLFNEGYSASRSNLADEAIRLARVIAKPGRPEALGLLALMLLHHARRHARLTPEGDLVTLDEQDRSRWNRTEIAEGLQVLDAAEKHEQRGPYQIQAAIAACHVTAPSASDTDWLRIAELYGLLMRLTPSPIVELNRAVAIGMADGPGAGLALVEPLTASLGSYHLLHATRAEFLRRLGRHAEAAQAYTQALALTNSPAERRYLTRRLRETGG</sequence>
<dbReference type="Pfam" id="PF20239">
    <property type="entry name" value="DUF6596"/>
    <property type="match status" value="1"/>
</dbReference>
<proteinExistence type="predicted"/>
<evidence type="ECO:0000313" key="3">
    <source>
        <dbReference type="Proteomes" id="UP000192674"/>
    </source>
</evidence>
<protein>
    <submittedName>
        <fullName evidence="2">RNA polymerase sigma-70 factor, ECF subfamily</fullName>
    </submittedName>
</protein>
<evidence type="ECO:0000259" key="1">
    <source>
        <dbReference type="Pfam" id="PF20239"/>
    </source>
</evidence>
<reference evidence="2 3" key="1">
    <citation type="submission" date="2017-04" db="EMBL/GenBank/DDBJ databases">
        <authorList>
            <person name="Afonso C.L."/>
            <person name="Miller P.J."/>
            <person name="Scott M.A."/>
            <person name="Spackman E."/>
            <person name="Goraichik I."/>
            <person name="Dimitrov K.M."/>
            <person name="Suarez D.L."/>
            <person name="Swayne D.E."/>
        </authorList>
    </citation>
    <scope>NUCLEOTIDE SEQUENCE [LARGE SCALE GENOMIC DNA]</scope>
    <source>
        <strain evidence="2 3">DSM 43828</strain>
    </source>
</reference>
<dbReference type="OrthoDB" id="9780299at2"/>
<dbReference type="InterPro" id="IPR013324">
    <property type="entry name" value="RNA_pol_sigma_r3/r4-like"/>
</dbReference>
<accession>A0A1W2CGD2</accession>
<dbReference type="InterPro" id="IPR046531">
    <property type="entry name" value="DUF6596"/>
</dbReference>
<evidence type="ECO:0000313" key="2">
    <source>
        <dbReference type="EMBL" id="SMC84239.1"/>
    </source>
</evidence>
<keyword evidence="3" id="KW-1185">Reference proteome</keyword>
<dbReference type="EMBL" id="FWXV01000002">
    <property type="protein sequence ID" value="SMC84239.1"/>
    <property type="molecule type" value="Genomic_DNA"/>
</dbReference>